<dbReference type="EMBL" id="KV005763">
    <property type="protein sequence ID" value="KZV33500.1"/>
    <property type="molecule type" value="Genomic_DNA"/>
</dbReference>
<dbReference type="AlphaFoldDB" id="A0A2Z7BGV1"/>
<sequence length="191" mass="21702">MQMDGDLVIYRTTLVRNFEVVLHFDPFTDLVGSSDGGIDRQRDRDFSRGPDLENDNRQPLKCQFPREIGRSQARRRQQATSDPDHASRRGSGRTKQWPGDDQYDKITTTIGCLDCYLAGNSCLAPTGFVKKTALHGRGGRYRQSGPRPKTGFLRQPALEGLTRSARTDYPRQDWPETIFRRATAAARREVE</sequence>
<organism evidence="2 3">
    <name type="scientific">Dorcoceras hygrometricum</name>
    <dbReference type="NCBI Taxonomy" id="472368"/>
    <lineage>
        <taxon>Eukaryota</taxon>
        <taxon>Viridiplantae</taxon>
        <taxon>Streptophyta</taxon>
        <taxon>Embryophyta</taxon>
        <taxon>Tracheophyta</taxon>
        <taxon>Spermatophyta</taxon>
        <taxon>Magnoliopsida</taxon>
        <taxon>eudicotyledons</taxon>
        <taxon>Gunneridae</taxon>
        <taxon>Pentapetalae</taxon>
        <taxon>asterids</taxon>
        <taxon>lamiids</taxon>
        <taxon>Lamiales</taxon>
        <taxon>Gesneriaceae</taxon>
        <taxon>Didymocarpoideae</taxon>
        <taxon>Trichosporeae</taxon>
        <taxon>Loxocarpinae</taxon>
        <taxon>Dorcoceras</taxon>
    </lineage>
</organism>
<feature type="compositionally biased region" description="Basic and acidic residues" evidence="1">
    <location>
        <begin position="37"/>
        <end position="58"/>
    </location>
</feature>
<evidence type="ECO:0000256" key="1">
    <source>
        <dbReference type="SAM" id="MobiDB-lite"/>
    </source>
</evidence>
<reference evidence="2 3" key="1">
    <citation type="journal article" date="2015" name="Proc. Natl. Acad. Sci. U.S.A.">
        <title>The resurrection genome of Boea hygrometrica: A blueprint for survival of dehydration.</title>
        <authorList>
            <person name="Xiao L."/>
            <person name="Yang G."/>
            <person name="Zhang L."/>
            <person name="Yang X."/>
            <person name="Zhao S."/>
            <person name="Ji Z."/>
            <person name="Zhou Q."/>
            <person name="Hu M."/>
            <person name="Wang Y."/>
            <person name="Chen M."/>
            <person name="Xu Y."/>
            <person name="Jin H."/>
            <person name="Xiao X."/>
            <person name="Hu G."/>
            <person name="Bao F."/>
            <person name="Hu Y."/>
            <person name="Wan P."/>
            <person name="Li L."/>
            <person name="Deng X."/>
            <person name="Kuang T."/>
            <person name="Xiang C."/>
            <person name="Zhu J.K."/>
            <person name="Oliver M.J."/>
            <person name="He Y."/>
        </authorList>
    </citation>
    <scope>NUCLEOTIDE SEQUENCE [LARGE SCALE GENOMIC DNA]</scope>
    <source>
        <strain evidence="3">cv. XS01</strain>
    </source>
</reference>
<keyword evidence="3" id="KW-1185">Reference proteome</keyword>
<gene>
    <name evidence="2" type="ORF">F511_37150</name>
</gene>
<proteinExistence type="predicted"/>
<feature type="region of interest" description="Disordered" evidence="1">
    <location>
        <begin position="33"/>
        <end position="101"/>
    </location>
</feature>
<name>A0A2Z7BGV1_9LAMI</name>
<evidence type="ECO:0000313" key="2">
    <source>
        <dbReference type="EMBL" id="KZV33500.1"/>
    </source>
</evidence>
<dbReference type="Proteomes" id="UP000250235">
    <property type="component" value="Unassembled WGS sequence"/>
</dbReference>
<protein>
    <submittedName>
        <fullName evidence="2">Uncharacterized protein</fullName>
    </submittedName>
</protein>
<accession>A0A2Z7BGV1</accession>
<evidence type="ECO:0000313" key="3">
    <source>
        <dbReference type="Proteomes" id="UP000250235"/>
    </source>
</evidence>